<evidence type="ECO:0000256" key="14">
    <source>
        <dbReference type="ARBA" id="ARBA00049255"/>
    </source>
</evidence>
<dbReference type="FunFam" id="3.30.70.380:FF:000001">
    <property type="entry name" value="Phenylalanine--tRNA ligase beta subunit"/>
    <property type="match status" value="1"/>
</dbReference>
<evidence type="ECO:0000256" key="16">
    <source>
        <dbReference type="PROSITE-ProRule" id="PRU00209"/>
    </source>
</evidence>
<keyword evidence="7 15" id="KW-0479">Metal-binding</keyword>
<dbReference type="Pfam" id="PF03147">
    <property type="entry name" value="FDX-ACB"/>
    <property type="match status" value="1"/>
</dbReference>
<evidence type="ECO:0000256" key="4">
    <source>
        <dbReference type="ARBA" id="ARBA00022490"/>
    </source>
</evidence>
<dbReference type="GO" id="GO:0004826">
    <property type="term" value="F:phenylalanine-tRNA ligase activity"/>
    <property type="evidence" value="ECO:0007669"/>
    <property type="project" value="UniProtKB-UniRule"/>
</dbReference>
<comment type="subunit">
    <text evidence="3 15">Tetramer of two alpha and two beta subunits.</text>
</comment>
<dbReference type="InterPro" id="IPR005147">
    <property type="entry name" value="tRNA_synthase_B5-dom"/>
</dbReference>
<dbReference type="InterPro" id="IPR005121">
    <property type="entry name" value="Fdx_antiC-bd"/>
</dbReference>
<keyword evidence="21" id="KW-1185">Reference proteome</keyword>
<dbReference type="EC" id="6.1.1.20" evidence="15"/>
<dbReference type="PANTHER" id="PTHR10947">
    <property type="entry name" value="PHENYLALANYL-TRNA SYNTHETASE BETA CHAIN AND LEUCINE-RICH REPEAT-CONTAINING PROTEIN 47"/>
    <property type="match status" value="1"/>
</dbReference>
<keyword evidence="11 16" id="KW-0694">RNA-binding</keyword>
<dbReference type="SUPFAM" id="SSF56037">
    <property type="entry name" value="PheT/TilS domain"/>
    <property type="match status" value="1"/>
</dbReference>
<feature type="binding site" evidence="15">
    <location>
        <position position="458"/>
    </location>
    <ligand>
        <name>Mg(2+)</name>
        <dbReference type="ChEBI" id="CHEBI:18420"/>
        <note>shared with alpha subunit</note>
    </ligand>
</feature>
<dbReference type="Pfam" id="PF01588">
    <property type="entry name" value="tRNA_bind"/>
    <property type="match status" value="1"/>
</dbReference>
<dbReference type="InterPro" id="IPR036690">
    <property type="entry name" value="Fdx_antiC-bd_sf"/>
</dbReference>
<evidence type="ECO:0000256" key="11">
    <source>
        <dbReference type="ARBA" id="ARBA00022884"/>
    </source>
</evidence>
<dbReference type="RefSeq" id="WP_338601932.1">
    <property type="nucleotide sequence ID" value="NZ_AP028679.1"/>
</dbReference>
<feature type="domain" description="TRNA-binding" evidence="17">
    <location>
        <begin position="39"/>
        <end position="149"/>
    </location>
</feature>
<dbReference type="InterPro" id="IPR005146">
    <property type="entry name" value="B3/B4_tRNA-bd"/>
</dbReference>
<dbReference type="InterPro" id="IPR012340">
    <property type="entry name" value="NA-bd_OB-fold"/>
</dbReference>
<evidence type="ECO:0000256" key="7">
    <source>
        <dbReference type="ARBA" id="ARBA00022723"/>
    </source>
</evidence>
<dbReference type="SUPFAM" id="SSF50249">
    <property type="entry name" value="Nucleic acid-binding proteins"/>
    <property type="match status" value="1"/>
</dbReference>
<sequence>MLVPLKWLREMVAFDLSPQELADLLTNSGLEVDGVIERHGGLDKVITAKLLEVNPHPNADRLRLATVDCGGGRTETVVCGAPNLTVGMITPLAQIGAKLGEEGQEVTKVKIRGVESKGMLCSERDLGLSDDHSGLMVLDPGLEPGLPLAQVLNLETQVLEISITPNRGDALSILGVARDVAALVGAELVLPPCEPEEVEPGIEGQAAIEVLDAKACPRYTGRLVKNLKIGPSPLWMRDRLMACGVRPISNVVDVTNYILLELGQPLHAFDFAQVGGSKIVVRMAAQGEKFVTLDGQERTLTDQDLMICDADKAVGLAGVMGGLNSEVTDDTGAVLIESAFFDPLTIRRTSKRLGLSTEASYRFERGIDLEGCARAGSRAALLMQQLAEGQVAAGIIDLYPAPYQAPSIPLSISRTARYLGMELTKEQVKGQLERLGLIVSDGPDDDSIVAQPPAARTDLERPVDLTEEVARMVGYNNIPARLPQAEIGAPARPWPQRVRALARDAMAAQGLDEAISFSFEHPKAADRLSLAADDYRRSTVKLINPLSEEQSELRTSLLPGLLAAAARNLAHRVPDVGLFEIGRVFVAQADQPLPEETFRLGVVLTGLMAPASWWAGEQPASLSHVKGAAQYLAEALGISGLAFDTETESPPYLDPAEWSRLTLNGETLGEMGRLDKRVAANFDLDRPVYVLDVHFDRLAELAPRQKVYARLPRFPELVRDAALVVPEALPAGEMLAQARAFEDPWLQSVEIFDVYRGKPLEKGQKSLGLRFTYRAEDRTLTEEEVTPGYRALVEQVMQSFEATLRG</sequence>
<feature type="binding site" evidence="15">
    <location>
        <position position="468"/>
    </location>
    <ligand>
        <name>Mg(2+)</name>
        <dbReference type="ChEBI" id="CHEBI:18420"/>
        <note>shared with alpha subunit</note>
    </ligand>
</feature>
<dbReference type="SMART" id="SM00874">
    <property type="entry name" value="B5"/>
    <property type="match status" value="1"/>
</dbReference>
<dbReference type="GO" id="GO:0005524">
    <property type="term" value="F:ATP binding"/>
    <property type="evidence" value="ECO:0007669"/>
    <property type="project" value="UniProtKB-UniRule"/>
</dbReference>
<keyword evidence="10 15" id="KW-0460">Magnesium</keyword>
<dbReference type="GO" id="GO:0000049">
    <property type="term" value="F:tRNA binding"/>
    <property type="evidence" value="ECO:0007669"/>
    <property type="project" value="UniProtKB-UniRule"/>
</dbReference>
<keyword evidence="8 15" id="KW-0547">Nucleotide-binding</keyword>
<dbReference type="InterPro" id="IPR004532">
    <property type="entry name" value="Phe-tRNA-ligase_IIc_bsu_bact"/>
</dbReference>
<dbReference type="Proteomes" id="UP001366166">
    <property type="component" value="Chromosome"/>
</dbReference>
<evidence type="ECO:0000259" key="17">
    <source>
        <dbReference type="PROSITE" id="PS50886"/>
    </source>
</evidence>
<evidence type="ECO:0000256" key="8">
    <source>
        <dbReference type="ARBA" id="ARBA00022741"/>
    </source>
</evidence>
<dbReference type="CDD" id="cd00769">
    <property type="entry name" value="PheRS_beta_core"/>
    <property type="match status" value="1"/>
</dbReference>
<comment type="catalytic activity">
    <reaction evidence="14 15">
        <text>tRNA(Phe) + L-phenylalanine + ATP = L-phenylalanyl-tRNA(Phe) + AMP + diphosphate + H(+)</text>
        <dbReference type="Rhea" id="RHEA:19413"/>
        <dbReference type="Rhea" id="RHEA-COMP:9668"/>
        <dbReference type="Rhea" id="RHEA-COMP:9699"/>
        <dbReference type="ChEBI" id="CHEBI:15378"/>
        <dbReference type="ChEBI" id="CHEBI:30616"/>
        <dbReference type="ChEBI" id="CHEBI:33019"/>
        <dbReference type="ChEBI" id="CHEBI:58095"/>
        <dbReference type="ChEBI" id="CHEBI:78442"/>
        <dbReference type="ChEBI" id="CHEBI:78531"/>
        <dbReference type="ChEBI" id="CHEBI:456215"/>
        <dbReference type="EC" id="6.1.1.20"/>
    </reaction>
</comment>
<comment type="cofactor">
    <cofactor evidence="15">
        <name>Mg(2+)</name>
        <dbReference type="ChEBI" id="CHEBI:18420"/>
    </cofactor>
    <text evidence="15">Binds 2 magnesium ions per tetramer.</text>
</comment>
<dbReference type="InterPro" id="IPR020825">
    <property type="entry name" value="Phe-tRNA_synthase-like_B3/B4"/>
</dbReference>
<dbReference type="PANTHER" id="PTHR10947:SF0">
    <property type="entry name" value="PHENYLALANINE--TRNA LIGASE BETA SUBUNIT"/>
    <property type="match status" value="1"/>
</dbReference>
<comment type="similarity">
    <text evidence="2 15">Belongs to the phenylalanyl-tRNA synthetase beta subunit family. Type 1 subfamily.</text>
</comment>
<dbReference type="Gene3D" id="3.30.70.380">
    <property type="entry name" value="Ferrodoxin-fold anticodon-binding domain"/>
    <property type="match status" value="1"/>
</dbReference>
<evidence type="ECO:0000313" key="20">
    <source>
        <dbReference type="EMBL" id="BEQ16300.1"/>
    </source>
</evidence>
<dbReference type="InterPro" id="IPR045864">
    <property type="entry name" value="aa-tRNA-synth_II/BPL/LPL"/>
</dbReference>
<dbReference type="CDD" id="cd02796">
    <property type="entry name" value="tRNA_bind_bactPheRS"/>
    <property type="match status" value="1"/>
</dbReference>
<evidence type="ECO:0000256" key="5">
    <source>
        <dbReference type="ARBA" id="ARBA00022555"/>
    </source>
</evidence>
<dbReference type="SMART" id="SM00873">
    <property type="entry name" value="B3_4"/>
    <property type="match status" value="1"/>
</dbReference>
<dbReference type="Gene3D" id="3.30.930.10">
    <property type="entry name" value="Bira Bifunctional Protein, Domain 2"/>
    <property type="match status" value="1"/>
</dbReference>
<keyword evidence="6 15" id="KW-0436">Ligase</keyword>
<organism evidence="20 21">
    <name type="scientific">Desulfoferula mesophila</name>
    <dbReference type="NCBI Taxonomy" id="3058419"/>
    <lineage>
        <taxon>Bacteria</taxon>
        <taxon>Pseudomonadati</taxon>
        <taxon>Thermodesulfobacteriota</taxon>
        <taxon>Desulfarculia</taxon>
        <taxon>Desulfarculales</taxon>
        <taxon>Desulfarculaceae</taxon>
        <taxon>Desulfoferula</taxon>
    </lineage>
</organism>
<feature type="domain" description="FDX-ACB" evidence="18">
    <location>
        <begin position="712"/>
        <end position="805"/>
    </location>
</feature>
<dbReference type="Gene3D" id="2.40.50.140">
    <property type="entry name" value="Nucleic acid-binding proteins"/>
    <property type="match status" value="1"/>
</dbReference>
<dbReference type="Pfam" id="PF17759">
    <property type="entry name" value="tRNA_synthFbeta"/>
    <property type="match status" value="1"/>
</dbReference>
<evidence type="ECO:0000256" key="1">
    <source>
        <dbReference type="ARBA" id="ARBA00004496"/>
    </source>
</evidence>
<evidence type="ECO:0000256" key="15">
    <source>
        <dbReference type="HAMAP-Rule" id="MF_00283"/>
    </source>
</evidence>
<keyword evidence="4 15" id="KW-0963">Cytoplasm</keyword>
<dbReference type="InterPro" id="IPR002547">
    <property type="entry name" value="tRNA-bd_dom"/>
</dbReference>
<dbReference type="SUPFAM" id="SSF46955">
    <property type="entry name" value="Putative DNA-binding domain"/>
    <property type="match status" value="1"/>
</dbReference>
<comment type="subcellular location">
    <subcellularLocation>
        <location evidence="1 15">Cytoplasm</location>
    </subcellularLocation>
</comment>
<dbReference type="PROSITE" id="PS51483">
    <property type="entry name" value="B5"/>
    <property type="match status" value="1"/>
</dbReference>
<accession>A0AAU9EXQ7</accession>
<dbReference type="GO" id="GO:0006432">
    <property type="term" value="P:phenylalanyl-tRNA aminoacylation"/>
    <property type="evidence" value="ECO:0007669"/>
    <property type="project" value="UniProtKB-UniRule"/>
</dbReference>
<keyword evidence="5 16" id="KW-0820">tRNA-binding</keyword>
<protein>
    <recommendedName>
        <fullName evidence="15">Phenylalanine--tRNA ligase beta subunit</fullName>
        <ecNumber evidence="15">6.1.1.20</ecNumber>
    </recommendedName>
    <alternativeName>
        <fullName evidence="15">Phenylalanyl-tRNA synthetase beta subunit</fullName>
        <shortName evidence="15">PheRS</shortName>
    </alternativeName>
</protein>
<evidence type="ECO:0000256" key="13">
    <source>
        <dbReference type="ARBA" id="ARBA00023146"/>
    </source>
</evidence>
<evidence type="ECO:0000313" key="21">
    <source>
        <dbReference type="Proteomes" id="UP001366166"/>
    </source>
</evidence>
<dbReference type="KEGG" id="dmp:FAK_33660"/>
<dbReference type="GO" id="GO:0000287">
    <property type="term" value="F:magnesium ion binding"/>
    <property type="evidence" value="ECO:0007669"/>
    <property type="project" value="UniProtKB-UniRule"/>
</dbReference>
<dbReference type="InterPro" id="IPR033714">
    <property type="entry name" value="tRNA_bind_bactPheRS"/>
</dbReference>
<dbReference type="NCBIfam" id="TIGR00472">
    <property type="entry name" value="pheT_bact"/>
    <property type="match status" value="1"/>
</dbReference>
<dbReference type="FunFam" id="3.50.40.10:FF:000001">
    <property type="entry name" value="Phenylalanine--tRNA ligase beta subunit"/>
    <property type="match status" value="1"/>
</dbReference>
<dbReference type="PROSITE" id="PS51447">
    <property type="entry name" value="FDX_ACB"/>
    <property type="match status" value="1"/>
</dbReference>
<evidence type="ECO:0000256" key="9">
    <source>
        <dbReference type="ARBA" id="ARBA00022840"/>
    </source>
</evidence>
<dbReference type="Gene3D" id="3.50.40.10">
    <property type="entry name" value="Phenylalanyl-trna Synthetase, Chain B, domain 3"/>
    <property type="match status" value="1"/>
</dbReference>
<evidence type="ECO:0000259" key="18">
    <source>
        <dbReference type="PROSITE" id="PS51447"/>
    </source>
</evidence>
<proteinExistence type="inferred from homology"/>
<dbReference type="Pfam" id="PF03484">
    <property type="entry name" value="B5"/>
    <property type="match status" value="1"/>
</dbReference>
<feature type="binding site" evidence="15">
    <location>
        <position position="464"/>
    </location>
    <ligand>
        <name>Mg(2+)</name>
        <dbReference type="ChEBI" id="CHEBI:18420"/>
        <note>shared with alpha subunit</note>
    </ligand>
</feature>
<dbReference type="SUPFAM" id="SSF54991">
    <property type="entry name" value="Anticodon-binding domain of PheRS"/>
    <property type="match status" value="1"/>
</dbReference>
<keyword evidence="13 15" id="KW-0030">Aminoacyl-tRNA synthetase</keyword>
<feature type="domain" description="B5" evidence="19">
    <location>
        <begin position="403"/>
        <end position="480"/>
    </location>
</feature>
<keyword evidence="9 15" id="KW-0067">ATP-binding</keyword>
<dbReference type="PROSITE" id="PS50886">
    <property type="entry name" value="TRBD"/>
    <property type="match status" value="1"/>
</dbReference>
<gene>
    <name evidence="15 20" type="primary">pheT</name>
    <name evidence="20" type="ORF">FAK_33660</name>
</gene>
<evidence type="ECO:0000256" key="3">
    <source>
        <dbReference type="ARBA" id="ARBA00011209"/>
    </source>
</evidence>
<dbReference type="Gene3D" id="3.30.56.10">
    <property type="match status" value="2"/>
</dbReference>
<dbReference type="EMBL" id="AP028679">
    <property type="protein sequence ID" value="BEQ16300.1"/>
    <property type="molecule type" value="Genomic_DNA"/>
</dbReference>
<evidence type="ECO:0000256" key="2">
    <source>
        <dbReference type="ARBA" id="ARBA00008653"/>
    </source>
</evidence>
<dbReference type="HAMAP" id="MF_00283">
    <property type="entry name" value="Phe_tRNA_synth_beta1"/>
    <property type="match status" value="1"/>
</dbReference>
<keyword evidence="12 15" id="KW-0648">Protein biosynthesis</keyword>
<dbReference type="InterPro" id="IPR041616">
    <property type="entry name" value="PheRS_beta_core"/>
</dbReference>
<feature type="binding site" evidence="15">
    <location>
        <position position="467"/>
    </location>
    <ligand>
        <name>Mg(2+)</name>
        <dbReference type="ChEBI" id="CHEBI:18420"/>
        <note>shared with alpha subunit</note>
    </ligand>
</feature>
<evidence type="ECO:0000256" key="6">
    <source>
        <dbReference type="ARBA" id="ARBA00022598"/>
    </source>
</evidence>
<name>A0AAU9EXQ7_9BACT</name>
<reference evidence="21" key="1">
    <citation type="journal article" date="2023" name="Arch. Microbiol.">
        <title>Desulfoferula mesophilus gen. nov. sp. nov., a mesophilic sulfate-reducing bacterium isolated from a brackish lake sediment.</title>
        <authorList>
            <person name="Watanabe T."/>
            <person name="Yabe T."/>
            <person name="Tsuji J.M."/>
            <person name="Fukui M."/>
        </authorList>
    </citation>
    <scope>NUCLEOTIDE SEQUENCE [LARGE SCALE GENOMIC DNA]</scope>
    <source>
        <strain evidence="21">12FAK</strain>
    </source>
</reference>
<dbReference type="SMART" id="SM00896">
    <property type="entry name" value="FDX-ACB"/>
    <property type="match status" value="1"/>
</dbReference>
<dbReference type="InterPro" id="IPR045060">
    <property type="entry name" value="Phe-tRNA-ligase_IIc_bsu"/>
</dbReference>
<dbReference type="AlphaFoldDB" id="A0AAU9EXQ7"/>
<dbReference type="GO" id="GO:0009328">
    <property type="term" value="C:phenylalanine-tRNA ligase complex"/>
    <property type="evidence" value="ECO:0007669"/>
    <property type="project" value="TreeGrafter"/>
</dbReference>
<dbReference type="InterPro" id="IPR009061">
    <property type="entry name" value="DNA-bd_dom_put_sf"/>
</dbReference>
<dbReference type="Pfam" id="PF03483">
    <property type="entry name" value="B3_4"/>
    <property type="match status" value="1"/>
</dbReference>
<dbReference type="SUPFAM" id="SSF55681">
    <property type="entry name" value="Class II aaRS and biotin synthetases"/>
    <property type="match status" value="1"/>
</dbReference>
<evidence type="ECO:0000256" key="12">
    <source>
        <dbReference type="ARBA" id="ARBA00022917"/>
    </source>
</evidence>
<evidence type="ECO:0000259" key="19">
    <source>
        <dbReference type="PROSITE" id="PS51483"/>
    </source>
</evidence>
<evidence type="ECO:0000256" key="10">
    <source>
        <dbReference type="ARBA" id="ARBA00022842"/>
    </source>
</evidence>